<dbReference type="PANTHER" id="PTHR21245">
    <property type="entry name" value="HETEROGENEOUS NUCLEAR RIBONUCLEOPROTEIN"/>
    <property type="match status" value="1"/>
</dbReference>
<evidence type="ECO:0000313" key="1">
    <source>
        <dbReference type="Proteomes" id="UP000515154"/>
    </source>
</evidence>
<dbReference type="Gene3D" id="3.30.70.330">
    <property type="match status" value="1"/>
</dbReference>
<dbReference type="InterPro" id="IPR012677">
    <property type="entry name" value="Nucleotide-bd_a/b_plait_sf"/>
</dbReference>
<dbReference type="PROSITE" id="PS50102">
    <property type="entry name" value="RRM"/>
    <property type="match status" value="1"/>
</dbReference>
<dbReference type="CDD" id="cd12355">
    <property type="entry name" value="RRM_RBM18"/>
    <property type="match status" value="1"/>
</dbReference>
<dbReference type="SUPFAM" id="SSF54928">
    <property type="entry name" value="RNA-binding domain, RBD"/>
    <property type="match status" value="1"/>
</dbReference>
<dbReference type="InterPro" id="IPR000504">
    <property type="entry name" value="RRM_dom"/>
</dbReference>
<dbReference type="KEGG" id="osn:115223859"/>
<gene>
    <name evidence="2" type="primary">LOC115223859</name>
</gene>
<organism evidence="1 2">
    <name type="scientific">Octopus sinensis</name>
    <name type="common">East Asian common octopus</name>
    <dbReference type="NCBI Taxonomy" id="2607531"/>
    <lineage>
        <taxon>Eukaryota</taxon>
        <taxon>Metazoa</taxon>
        <taxon>Spiralia</taxon>
        <taxon>Lophotrochozoa</taxon>
        <taxon>Mollusca</taxon>
        <taxon>Cephalopoda</taxon>
        <taxon>Coleoidea</taxon>
        <taxon>Octopodiformes</taxon>
        <taxon>Octopoda</taxon>
        <taxon>Incirrata</taxon>
        <taxon>Octopodidae</taxon>
        <taxon>Octopus</taxon>
    </lineage>
</organism>
<keyword evidence="1" id="KW-1185">Reference proteome</keyword>
<reference evidence="2" key="1">
    <citation type="submission" date="2025-08" db="UniProtKB">
        <authorList>
            <consortium name="RefSeq"/>
        </authorList>
    </citation>
    <scope>IDENTIFICATION</scope>
</reference>
<dbReference type="InterPro" id="IPR039157">
    <property type="entry name" value="RBM18_RRM"/>
</dbReference>
<dbReference type="Proteomes" id="UP000515154">
    <property type="component" value="Linkage group LG24"/>
</dbReference>
<name>A0A6P7TN45_9MOLL</name>
<dbReference type="Pfam" id="PF00076">
    <property type="entry name" value="RRM_1"/>
    <property type="match status" value="1"/>
</dbReference>
<protein>
    <submittedName>
        <fullName evidence="2">Probable RNA-binding protein 18</fullName>
    </submittedName>
</protein>
<dbReference type="GO" id="GO:0003723">
    <property type="term" value="F:RNA binding"/>
    <property type="evidence" value="ECO:0007669"/>
    <property type="project" value="UniProtKB-UniRule"/>
</dbReference>
<proteinExistence type="predicted"/>
<dbReference type="InterPro" id="IPR035979">
    <property type="entry name" value="RBD_domain_sf"/>
</dbReference>
<dbReference type="SMART" id="SM00360">
    <property type="entry name" value="RRM"/>
    <property type="match status" value="1"/>
</dbReference>
<sequence>MTSDMPTYLPAPPQDPNAADQCRLWIGNLDPRVTEFALLKILQKFGNLLKFDLMYHKSGPDQGKHRGYCFATYENKEEASYACQCLDGKLLLSKNLSVKLAHSDKDQNIGLPLTVKVLKEDAKLSNIDSNSGLSRESKIRAIEAKLRAMEETQKDFTYSLAPAAAPGTSKWCSSQMATTRKPQNTKPYRRTFSKR</sequence>
<evidence type="ECO:0000313" key="2">
    <source>
        <dbReference type="RefSeq" id="XP_029650416.1"/>
    </source>
</evidence>
<accession>A0A6P7TN45</accession>
<dbReference type="RefSeq" id="XP_029650416.1">
    <property type="nucleotide sequence ID" value="XM_029794556.2"/>
</dbReference>
<dbReference type="AlphaFoldDB" id="A0A6P7TN45"/>